<comment type="similarity">
    <text evidence="1">Belongs to the APC13 family.</text>
</comment>
<keyword evidence="4" id="KW-0833">Ubl conjugation pathway</keyword>
<accession>D2V3A7</accession>
<dbReference type="Pfam" id="PF05839">
    <property type="entry name" value="Apc13p"/>
    <property type="match status" value="1"/>
</dbReference>
<evidence type="ECO:0000256" key="5">
    <source>
        <dbReference type="ARBA" id="ARBA00023306"/>
    </source>
</evidence>
<dbReference type="VEuPathDB" id="AmoebaDB:NAEGRDRAFT_63288"/>
<dbReference type="GeneID" id="8852457"/>
<keyword evidence="5" id="KW-0131">Cell cycle</keyword>
<organism evidence="7">
    <name type="scientific">Naegleria gruberi</name>
    <name type="common">Amoeba</name>
    <dbReference type="NCBI Taxonomy" id="5762"/>
    <lineage>
        <taxon>Eukaryota</taxon>
        <taxon>Discoba</taxon>
        <taxon>Heterolobosea</taxon>
        <taxon>Tetramitia</taxon>
        <taxon>Eutetramitia</taxon>
        <taxon>Vahlkampfiidae</taxon>
        <taxon>Naegleria</taxon>
    </lineage>
</organism>
<evidence type="ECO:0000256" key="3">
    <source>
        <dbReference type="ARBA" id="ARBA00022776"/>
    </source>
</evidence>
<dbReference type="InParanoid" id="D2V3A7"/>
<dbReference type="KEGG" id="ngr:NAEGRDRAFT_63288"/>
<dbReference type="GO" id="GO:0005680">
    <property type="term" value="C:anaphase-promoting complex"/>
    <property type="evidence" value="ECO:0007669"/>
    <property type="project" value="InterPro"/>
</dbReference>
<dbReference type="InterPro" id="IPR008401">
    <property type="entry name" value="Apc13"/>
</dbReference>
<evidence type="ECO:0000313" key="7">
    <source>
        <dbReference type="Proteomes" id="UP000006671"/>
    </source>
</evidence>
<gene>
    <name evidence="6" type="ORF">NAEGRDRAFT_63288</name>
</gene>
<dbReference type="AlphaFoldDB" id="D2V3A7"/>
<dbReference type="GO" id="GO:0051301">
    <property type="term" value="P:cell division"/>
    <property type="evidence" value="ECO:0007669"/>
    <property type="project" value="UniProtKB-KW"/>
</dbReference>
<evidence type="ECO:0000313" key="6">
    <source>
        <dbReference type="EMBL" id="EFC48605.1"/>
    </source>
</evidence>
<dbReference type="EMBL" id="GG738850">
    <property type="protein sequence ID" value="EFC48605.1"/>
    <property type="molecule type" value="Genomic_DNA"/>
</dbReference>
<keyword evidence="7" id="KW-1185">Reference proteome</keyword>
<proteinExistence type="inferred from homology"/>
<evidence type="ECO:0000256" key="1">
    <source>
        <dbReference type="ARBA" id="ARBA00006940"/>
    </source>
</evidence>
<dbReference type="RefSeq" id="XP_002681349.1">
    <property type="nucleotide sequence ID" value="XM_002681303.1"/>
</dbReference>
<evidence type="ECO:0000256" key="2">
    <source>
        <dbReference type="ARBA" id="ARBA00022618"/>
    </source>
</evidence>
<reference evidence="6 7" key="1">
    <citation type="journal article" date="2010" name="Cell">
        <title>The genome of Naegleria gruberi illuminates early eukaryotic versatility.</title>
        <authorList>
            <person name="Fritz-Laylin L.K."/>
            <person name="Prochnik S.E."/>
            <person name="Ginger M.L."/>
            <person name="Dacks J.B."/>
            <person name="Carpenter M.L."/>
            <person name="Field M.C."/>
            <person name="Kuo A."/>
            <person name="Paredez A."/>
            <person name="Chapman J."/>
            <person name="Pham J."/>
            <person name="Shu S."/>
            <person name="Neupane R."/>
            <person name="Cipriano M."/>
            <person name="Mancuso J."/>
            <person name="Tu H."/>
            <person name="Salamov A."/>
            <person name="Lindquist E."/>
            <person name="Shapiro H."/>
            <person name="Lucas S."/>
            <person name="Grigoriev I.V."/>
            <person name="Cande W.Z."/>
            <person name="Fulton C."/>
            <person name="Rokhsar D.S."/>
            <person name="Dawson S.C."/>
        </authorList>
    </citation>
    <scope>NUCLEOTIDE SEQUENCE [LARGE SCALE GENOMIC DNA]</scope>
    <source>
        <strain evidence="6 7">NEG-M</strain>
    </source>
</reference>
<keyword evidence="3" id="KW-0498">Mitosis</keyword>
<dbReference type="Proteomes" id="UP000006671">
    <property type="component" value="Unassembled WGS sequence"/>
</dbReference>
<name>D2V3A7_NAEGR</name>
<dbReference type="OrthoDB" id="10249819at2759"/>
<sequence length="120" mass="13717">MDSNYHNVCHRGCMIDIIDREWMMDVLPNDDITIILPNDNSSKNPIQNTLSQLTNNHPSLATHPLFVEDGVAIADMKDNSILGDNHLQGIDRPPSEFVHHVNEWNDLNLFSLLERQDETD</sequence>
<keyword evidence="2" id="KW-0132">Cell division</keyword>
<protein>
    <submittedName>
        <fullName evidence="6">Predicted protein</fullName>
    </submittedName>
</protein>
<evidence type="ECO:0000256" key="4">
    <source>
        <dbReference type="ARBA" id="ARBA00022786"/>
    </source>
</evidence>
<dbReference type="OMA" id="IREDNAS"/>